<dbReference type="GO" id="GO:0006355">
    <property type="term" value="P:regulation of DNA-templated transcription"/>
    <property type="evidence" value="ECO:0007669"/>
    <property type="project" value="InterPro"/>
</dbReference>
<accession>A0A2I1K6B2</accession>
<dbReference type="InterPro" id="IPR000843">
    <property type="entry name" value="HTH_LacI"/>
</dbReference>
<proteinExistence type="predicted"/>
<protein>
    <recommendedName>
        <fullName evidence="1">HTH lacI-type domain-containing protein</fullName>
    </recommendedName>
</protein>
<dbReference type="PROSITE" id="PS50932">
    <property type="entry name" value="HTH_LACI_2"/>
    <property type="match status" value="1"/>
</dbReference>
<dbReference type="Pfam" id="PF00356">
    <property type="entry name" value="LacI"/>
    <property type="match status" value="1"/>
</dbReference>
<comment type="caution">
    <text evidence="2">The sequence shown here is derived from an EMBL/GenBank/DDBJ whole genome shotgun (WGS) entry which is preliminary data.</text>
</comment>
<dbReference type="CDD" id="cd01392">
    <property type="entry name" value="HTH_LacI"/>
    <property type="match status" value="1"/>
</dbReference>
<sequence length="88" mass="10013">MSKKELFLKIKSKKDNRLTNILEAFTVKSSTERCDGVGKTVTIKDVAQVVRVSKTIISRYINGNYGKMSTETKSKIQKAIIRIDKLNY</sequence>
<dbReference type="SUPFAM" id="SSF47413">
    <property type="entry name" value="lambda repressor-like DNA-binding domains"/>
    <property type="match status" value="1"/>
</dbReference>
<organism evidence="2 3">
    <name type="scientific">Aerococcus christensenii</name>
    <dbReference type="NCBI Taxonomy" id="87541"/>
    <lineage>
        <taxon>Bacteria</taxon>
        <taxon>Bacillati</taxon>
        <taxon>Bacillota</taxon>
        <taxon>Bacilli</taxon>
        <taxon>Lactobacillales</taxon>
        <taxon>Aerococcaceae</taxon>
        <taxon>Aerococcus</taxon>
    </lineage>
</organism>
<dbReference type="Gene3D" id="1.10.260.40">
    <property type="entry name" value="lambda repressor-like DNA-binding domains"/>
    <property type="match status" value="1"/>
</dbReference>
<evidence type="ECO:0000313" key="3">
    <source>
        <dbReference type="Proteomes" id="UP000234775"/>
    </source>
</evidence>
<dbReference type="SMART" id="SM00354">
    <property type="entry name" value="HTH_LACI"/>
    <property type="match status" value="1"/>
</dbReference>
<feature type="domain" description="HTH lacI-type" evidence="1">
    <location>
        <begin position="41"/>
        <end position="88"/>
    </location>
</feature>
<name>A0A2I1K6B2_9LACT</name>
<evidence type="ECO:0000259" key="1">
    <source>
        <dbReference type="PROSITE" id="PS50932"/>
    </source>
</evidence>
<reference evidence="2 3" key="1">
    <citation type="submission" date="2017-12" db="EMBL/GenBank/DDBJ databases">
        <title>Phylogenetic diversity of female urinary microbiome.</title>
        <authorList>
            <person name="Thomas-White K."/>
            <person name="Wolfe A.J."/>
        </authorList>
    </citation>
    <scope>NUCLEOTIDE SEQUENCE [LARGE SCALE GENOMIC DNA]</scope>
    <source>
        <strain evidence="2 3">UMB0844</strain>
    </source>
</reference>
<evidence type="ECO:0000313" key="2">
    <source>
        <dbReference type="EMBL" id="PKY91127.1"/>
    </source>
</evidence>
<gene>
    <name evidence="2" type="ORF">CYJ27_06740</name>
</gene>
<keyword evidence="3" id="KW-1185">Reference proteome</keyword>
<dbReference type="AlphaFoldDB" id="A0A2I1K6B2"/>
<dbReference type="Proteomes" id="UP000234775">
    <property type="component" value="Unassembled WGS sequence"/>
</dbReference>
<dbReference type="InterPro" id="IPR010982">
    <property type="entry name" value="Lambda_DNA-bd_dom_sf"/>
</dbReference>
<dbReference type="EMBL" id="PKGZ01000005">
    <property type="protein sequence ID" value="PKY91127.1"/>
    <property type="molecule type" value="Genomic_DNA"/>
</dbReference>
<dbReference type="GO" id="GO:0003677">
    <property type="term" value="F:DNA binding"/>
    <property type="evidence" value="ECO:0007669"/>
    <property type="project" value="InterPro"/>
</dbReference>